<dbReference type="Gene3D" id="3.30.70.360">
    <property type="match status" value="1"/>
</dbReference>
<reference evidence="5 6" key="1">
    <citation type="submission" date="2023-11" db="EMBL/GenBank/DDBJ databases">
        <title>MicrobeMod: A computational toolkit for identifying prokaryotic methylation and restriction-modification with nanopore sequencing.</title>
        <authorList>
            <person name="Crits-Christoph A."/>
            <person name="Kang S.C."/>
            <person name="Lee H."/>
            <person name="Ostrov N."/>
        </authorList>
    </citation>
    <scope>NUCLEOTIDE SEQUENCE [LARGE SCALE GENOMIC DNA]</scope>
    <source>
        <strain evidence="5 6">ATCC BAA-805</strain>
    </source>
</reference>
<dbReference type="InterPro" id="IPR051458">
    <property type="entry name" value="Cyt/Met_Dipeptidase"/>
</dbReference>
<dbReference type="RefSeq" id="WP_133730596.1">
    <property type="nucleotide sequence ID" value="NZ_CP140255.1"/>
</dbReference>
<keyword evidence="2" id="KW-0479">Metal-binding</keyword>
<evidence type="ECO:0000259" key="4">
    <source>
        <dbReference type="Pfam" id="PF07687"/>
    </source>
</evidence>
<dbReference type="InterPro" id="IPR011650">
    <property type="entry name" value="Peptidase_M20_dimer"/>
</dbReference>
<keyword evidence="1" id="KW-0645">Protease</keyword>
<dbReference type="Pfam" id="PF01546">
    <property type="entry name" value="Peptidase_M20"/>
    <property type="match status" value="1"/>
</dbReference>
<dbReference type="EMBL" id="CP140255">
    <property type="protein sequence ID" value="WQH14509.1"/>
    <property type="molecule type" value="Genomic_DNA"/>
</dbReference>
<dbReference type="Pfam" id="PF07687">
    <property type="entry name" value="M20_dimer"/>
    <property type="match status" value="1"/>
</dbReference>
<organism evidence="5 6">
    <name type="scientific">Vreelandella neptunia</name>
    <dbReference type="NCBI Taxonomy" id="115551"/>
    <lineage>
        <taxon>Bacteria</taxon>
        <taxon>Pseudomonadati</taxon>
        <taxon>Pseudomonadota</taxon>
        <taxon>Gammaproteobacteria</taxon>
        <taxon>Oceanospirillales</taxon>
        <taxon>Halomonadaceae</taxon>
        <taxon>Vreelandella</taxon>
    </lineage>
</organism>
<dbReference type="PANTHER" id="PTHR43270:SF12">
    <property type="entry name" value="SUCCINYL-DIAMINOPIMELATE DESUCCINYLASE"/>
    <property type="match status" value="1"/>
</dbReference>
<gene>
    <name evidence="5" type="ORF">SR894_08190</name>
</gene>
<evidence type="ECO:0000256" key="3">
    <source>
        <dbReference type="ARBA" id="ARBA00022801"/>
    </source>
</evidence>
<dbReference type="InterPro" id="IPR002933">
    <property type="entry name" value="Peptidase_M20"/>
</dbReference>
<evidence type="ECO:0000313" key="5">
    <source>
        <dbReference type="EMBL" id="WQH14509.1"/>
    </source>
</evidence>
<evidence type="ECO:0000256" key="1">
    <source>
        <dbReference type="ARBA" id="ARBA00022670"/>
    </source>
</evidence>
<sequence>MDTTQLSGRELALQLASNELSSGNFYQTLARRVGLRTVSQDPEHSDTLRDYLTEEIVPHLSKLGFDSQVIENPKSDHPPLLISQRIEDPTLSTLLLYGHGDVTDGQEDQWSDGIAPWELTFVDGRVYGRGTADNKGQHSINLAALEAVIKVREGQLGYNVKILFEMSEEIGSPGLEETCKTYKEALKSDLFLASDGPRIRHDMPTLFLGSRGVVQLKLALNTGNGGRHSGNWGGIITNPAVVLCNALSTLLSSEGKILVDFLKAPAMPDEVAQLVRNLPVGGGDNDPAINPAWGENQLTDGERLYGANTLEILGLSAGRTDKPVGAIPASAEAILQLRFVKGTDWQAVEKNLRQHLNAHGFEGIQIQFMGGYAATRLEPSHPWVSFVAQSAENSLGQAVHILPNLGGTIPNHCFSDVLNLPTVWLPHSYASCNQHAPDEHLLETIIEQGLKIAAGILWDLGEPKEQAFKQTTTTTHRTATKAE</sequence>
<dbReference type="PANTHER" id="PTHR43270">
    <property type="entry name" value="BETA-ALA-HIS DIPEPTIDASE"/>
    <property type="match status" value="1"/>
</dbReference>
<proteinExistence type="predicted"/>
<dbReference type="NCBIfam" id="NF005478">
    <property type="entry name" value="PRK07079.1"/>
    <property type="match status" value="1"/>
</dbReference>
<accession>A0ABZ0YSV1</accession>
<keyword evidence="6" id="KW-1185">Reference proteome</keyword>
<dbReference type="Gene3D" id="3.40.630.10">
    <property type="entry name" value="Zn peptidases"/>
    <property type="match status" value="1"/>
</dbReference>
<dbReference type="Proteomes" id="UP001324794">
    <property type="component" value="Chromosome"/>
</dbReference>
<dbReference type="SUPFAM" id="SSF53187">
    <property type="entry name" value="Zn-dependent exopeptidases"/>
    <property type="match status" value="1"/>
</dbReference>
<protein>
    <submittedName>
        <fullName evidence="5">M20 family metallopeptidase</fullName>
    </submittedName>
</protein>
<name>A0ABZ0YSV1_9GAMM</name>
<feature type="domain" description="Peptidase M20 dimerisation" evidence="4">
    <location>
        <begin position="226"/>
        <end position="361"/>
    </location>
</feature>
<keyword evidence="3" id="KW-0378">Hydrolase</keyword>
<evidence type="ECO:0000313" key="6">
    <source>
        <dbReference type="Proteomes" id="UP001324794"/>
    </source>
</evidence>
<evidence type="ECO:0000256" key="2">
    <source>
        <dbReference type="ARBA" id="ARBA00022723"/>
    </source>
</evidence>